<keyword evidence="1" id="KW-0547">Nucleotide-binding</keyword>
<dbReference type="GO" id="GO:0005524">
    <property type="term" value="F:ATP binding"/>
    <property type="evidence" value="ECO:0007669"/>
    <property type="project" value="UniProtKB-KW"/>
</dbReference>
<feature type="region of interest" description="Disordered" evidence="4">
    <location>
        <begin position="442"/>
        <end position="484"/>
    </location>
</feature>
<reference evidence="7" key="5">
    <citation type="submission" date="2018-04" db="UniProtKB">
        <authorList>
            <consortium name="EnsemblFungi"/>
        </authorList>
    </citation>
    <scope>IDENTIFICATION</scope>
    <source>
        <strain evidence="7">R3-111a-1</strain>
    </source>
</reference>
<dbReference type="Proteomes" id="UP000006039">
    <property type="component" value="Unassembled WGS sequence"/>
</dbReference>
<feature type="domain" description="AAA+ ATPase" evidence="5">
    <location>
        <begin position="252"/>
        <end position="383"/>
    </location>
</feature>
<proteinExistence type="predicted"/>
<sequence>MAVKQFIEIKFRPATADKATSASGPSTLKGASRVQIRKDSLIELTGSVENGRLCYIERIVPEGSATDGPAPTRREAVLWLTPDPNLGRAVAKVSRSFQEAAGLNYTDTYRIIAAESAPEAAKDVVFEEITPVDSAPPIQDKWMASWVANLKAELDILDLVFPGMVLKDITFMRQKRTFVLRSVNGLEHNDCCVVPETSCAIVTSAEAAAEAAAALLPPPDLQVAAIEGLEEQVRELNCALELLSGRFSASMGTAGLVLHGGAGTGKSTVLDRIAATGWGTVHRIRPTDKSSAIADVFKACRAQPRGLVLIDDLDKLIDKERANRSTVVNALAEGLDALSADMSNDNEKAPLVVVVAVCRDYLTSIPEELRYNGRLEWAVLLPPLDANRRRAIISALTSKTIHADARPDVVSSLSERTHAYNGRDLQKLLRRVAGLTLEKMKLGGLAGSPTPDAAVTGDPTRKPEDERDQQPSQSPPPEPPRGPAFYRDVVETALLKVRPTAMQDVNLKPPPVRWDDISGQDAVKEELRFAVGVLTMPPDDLAEHIGAPPKGFLLYGPPGCSKTMTAQAVATECGLNFFAVKGAELLNMYVGESERQVRDLFARARAAAPSMIFFDEIDSIAGSRKGFGDGSSSSSGGSGLNVLTTLLNEMDGFEDLRGVLVLAATNRPQSLDPAIMRPGRFDEIVYVPPPDAAARESILRRALAPRRLAPGTDFARLVALSEGNSGAEVVGACRNAGKLSLRRRQKLREGGGDDGYEGISMQDLETSIASQRKLITADMLQAYADWERQFR</sequence>
<dbReference type="Gene3D" id="1.10.8.60">
    <property type="match status" value="2"/>
</dbReference>
<keyword evidence="8" id="KW-1185">Reference proteome</keyword>
<dbReference type="Pfam" id="PF00004">
    <property type="entry name" value="AAA"/>
    <property type="match status" value="2"/>
</dbReference>
<evidence type="ECO:0000313" key="6">
    <source>
        <dbReference type="EMBL" id="EJT74538.1"/>
    </source>
</evidence>
<accession>J3P4E2</accession>
<dbReference type="InterPro" id="IPR003959">
    <property type="entry name" value="ATPase_AAA_core"/>
</dbReference>
<dbReference type="InterPro" id="IPR027417">
    <property type="entry name" value="P-loop_NTPase"/>
</dbReference>
<dbReference type="GeneID" id="20348836"/>
<dbReference type="GO" id="GO:0016887">
    <property type="term" value="F:ATP hydrolysis activity"/>
    <property type="evidence" value="ECO:0007669"/>
    <property type="project" value="InterPro"/>
</dbReference>
<dbReference type="STRING" id="644352.J3P4E2"/>
<evidence type="ECO:0000259" key="5">
    <source>
        <dbReference type="SMART" id="SM00382"/>
    </source>
</evidence>
<evidence type="ECO:0000313" key="8">
    <source>
        <dbReference type="Proteomes" id="UP000006039"/>
    </source>
</evidence>
<feature type="compositionally biased region" description="Basic and acidic residues" evidence="4">
    <location>
        <begin position="459"/>
        <end position="469"/>
    </location>
</feature>
<dbReference type="EnsemblFungi" id="EJT74538">
    <property type="protein sequence ID" value="EJT74538"/>
    <property type="gene ID" value="GGTG_08378"/>
</dbReference>
<dbReference type="AlphaFoldDB" id="J3P4E2"/>
<keyword evidence="3" id="KW-0175">Coiled coil</keyword>
<dbReference type="InterPro" id="IPR003593">
    <property type="entry name" value="AAA+_ATPase"/>
</dbReference>
<dbReference type="InterPro" id="IPR003960">
    <property type="entry name" value="ATPase_AAA_CS"/>
</dbReference>
<dbReference type="SUPFAM" id="SSF52540">
    <property type="entry name" value="P-loop containing nucleoside triphosphate hydrolases"/>
    <property type="match status" value="2"/>
</dbReference>
<dbReference type="Gene3D" id="3.40.50.300">
    <property type="entry name" value="P-loop containing nucleotide triphosphate hydrolases"/>
    <property type="match status" value="2"/>
</dbReference>
<feature type="domain" description="AAA+ ATPase" evidence="5">
    <location>
        <begin position="548"/>
        <end position="691"/>
    </location>
</feature>
<evidence type="ECO:0000256" key="4">
    <source>
        <dbReference type="SAM" id="MobiDB-lite"/>
    </source>
</evidence>
<dbReference type="GO" id="GO:0005737">
    <property type="term" value="C:cytoplasm"/>
    <property type="evidence" value="ECO:0007669"/>
    <property type="project" value="TreeGrafter"/>
</dbReference>
<dbReference type="HOGENOM" id="CLU_000688_12_3_1"/>
<reference evidence="6" key="2">
    <citation type="submission" date="2010-07" db="EMBL/GenBank/DDBJ databases">
        <authorList>
            <consortium name="The Broad Institute Genome Sequencing Platform"/>
            <consortium name="Broad Institute Genome Sequencing Center for Infectious Disease"/>
            <person name="Ma L.-J."/>
            <person name="Dead R."/>
            <person name="Young S."/>
            <person name="Zeng Q."/>
            <person name="Koehrsen M."/>
            <person name="Alvarado L."/>
            <person name="Berlin A."/>
            <person name="Chapman S.B."/>
            <person name="Chen Z."/>
            <person name="Freedman E."/>
            <person name="Gellesch M."/>
            <person name="Goldberg J."/>
            <person name="Griggs A."/>
            <person name="Gujja S."/>
            <person name="Heilman E.R."/>
            <person name="Heiman D."/>
            <person name="Hepburn T."/>
            <person name="Howarth C."/>
            <person name="Jen D."/>
            <person name="Larson L."/>
            <person name="Mehta T."/>
            <person name="Neiman D."/>
            <person name="Pearson M."/>
            <person name="Roberts A."/>
            <person name="Saif S."/>
            <person name="Shea T."/>
            <person name="Shenoy N."/>
            <person name="Sisk P."/>
            <person name="Stolte C."/>
            <person name="Sykes S."/>
            <person name="Walk T."/>
            <person name="White J."/>
            <person name="Yandava C."/>
            <person name="Haas B."/>
            <person name="Nusbaum C."/>
            <person name="Birren B."/>
        </authorList>
    </citation>
    <scope>NUCLEOTIDE SEQUENCE</scope>
    <source>
        <strain evidence="6">R3-111a-1</strain>
    </source>
</reference>
<dbReference type="PANTHER" id="PTHR23077">
    <property type="entry name" value="AAA-FAMILY ATPASE"/>
    <property type="match status" value="1"/>
</dbReference>
<evidence type="ECO:0000313" key="7">
    <source>
        <dbReference type="EnsemblFungi" id="EJT74538"/>
    </source>
</evidence>
<feature type="compositionally biased region" description="Pro residues" evidence="4">
    <location>
        <begin position="473"/>
        <end position="482"/>
    </location>
</feature>
<dbReference type="OrthoDB" id="27435at2759"/>
<dbReference type="eggNOG" id="KOG0730">
    <property type="taxonomic scope" value="Eukaryota"/>
</dbReference>
<reference evidence="7" key="4">
    <citation type="journal article" date="2015" name="G3 (Bethesda)">
        <title>Genome sequences of three phytopathogenic species of the Magnaporthaceae family of fungi.</title>
        <authorList>
            <person name="Okagaki L.H."/>
            <person name="Nunes C.C."/>
            <person name="Sailsbery J."/>
            <person name="Clay B."/>
            <person name="Brown D."/>
            <person name="John T."/>
            <person name="Oh Y."/>
            <person name="Young N."/>
            <person name="Fitzgerald M."/>
            <person name="Haas B.J."/>
            <person name="Zeng Q."/>
            <person name="Young S."/>
            <person name="Adiconis X."/>
            <person name="Fan L."/>
            <person name="Levin J.Z."/>
            <person name="Mitchell T.K."/>
            <person name="Okubara P.A."/>
            <person name="Farman M.L."/>
            <person name="Kohn L.M."/>
            <person name="Birren B."/>
            <person name="Ma L.-J."/>
            <person name="Dean R.A."/>
        </authorList>
    </citation>
    <scope>NUCLEOTIDE SEQUENCE</scope>
    <source>
        <strain evidence="7">R3-111a-1</strain>
    </source>
</reference>
<evidence type="ECO:0000256" key="3">
    <source>
        <dbReference type="ARBA" id="ARBA00023054"/>
    </source>
</evidence>
<protein>
    <submittedName>
        <fullName evidence="6">ATPase</fullName>
    </submittedName>
</protein>
<reference evidence="8" key="1">
    <citation type="submission" date="2010-07" db="EMBL/GenBank/DDBJ databases">
        <title>The genome sequence of Gaeumannomyces graminis var. tritici strain R3-111a-1.</title>
        <authorList>
            <consortium name="The Broad Institute Genome Sequencing Platform"/>
            <person name="Ma L.-J."/>
            <person name="Dead R."/>
            <person name="Young S."/>
            <person name="Zeng Q."/>
            <person name="Koehrsen M."/>
            <person name="Alvarado L."/>
            <person name="Berlin A."/>
            <person name="Chapman S.B."/>
            <person name="Chen Z."/>
            <person name="Freedman E."/>
            <person name="Gellesch M."/>
            <person name="Goldberg J."/>
            <person name="Griggs A."/>
            <person name="Gujja S."/>
            <person name="Heilman E.R."/>
            <person name="Heiman D."/>
            <person name="Hepburn T."/>
            <person name="Howarth C."/>
            <person name="Jen D."/>
            <person name="Larson L."/>
            <person name="Mehta T."/>
            <person name="Neiman D."/>
            <person name="Pearson M."/>
            <person name="Roberts A."/>
            <person name="Saif S."/>
            <person name="Shea T."/>
            <person name="Shenoy N."/>
            <person name="Sisk P."/>
            <person name="Stolte C."/>
            <person name="Sykes S."/>
            <person name="Walk T."/>
            <person name="White J."/>
            <person name="Yandava C."/>
            <person name="Haas B."/>
            <person name="Nusbaum C."/>
            <person name="Birren B."/>
        </authorList>
    </citation>
    <scope>NUCLEOTIDE SEQUENCE [LARGE SCALE GENOMIC DNA]</scope>
    <source>
        <strain evidence="8">R3-111a-1</strain>
    </source>
</reference>
<name>J3P4E2_GAET3</name>
<evidence type="ECO:0000256" key="2">
    <source>
        <dbReference type="ARBA" id="ARBA00022840"/>
    </source>
</evidence>
<dbReference type="PROSITE" id="PS00674">
    <property type="entry name" value="AAA"/>
    <property type="match status" value="1"/>
</dbReference>
<gene>
    <name evidence="7" type="primary">20348836</name>
    <name evidence="6" type="ORF">GGTG_08378</name>
</gene>
<evidence type="ECO:0000256" key="1">
    <source>
        <dbReference type="ARBA" id="ARBA00022741"/>
    </source>
</evidence>
<dbReference type="VEuPathDB" id="FungiDB:GGTG_08378"/>
<keyword evidence="2" id="KW-0067">ATP-binding</keyword>
<dbReference type="EMBL" id="GL385398">
    <property type="protein sequence ID" value="EJT74538.1"/>
    <property type="molecule type" value="Genomic_DNA"/>
</dbReference>
<dbReference type="RefSeq" id="XP_009224482.1">
    <property type="nucleotide sequence ID" value="XM_009226218.1"/>
</dbReference>
<dbReference type="PANTHER" id="PTHR23077:SF27">
    <property type="entry name" value="ATPASE FAMILY GENE 2 PROTEIN HOMOLOG A"/>
    <property type="match status" value="1"/>
</dbReference>
<reference evidence="6" key="3">
    <citation type="submission" date="2010-09" db="EMBL/GenBank/DDBJ databases">
        <title>Annotation of Gaeumannomyces graminis var. tritici R3-111a-1.</title>
        <authorList>
            <consortium name="The Broad Institute Genome Sequencing Platform"/>
            <person name="Ma L.-J."/>
            <person name="Dead R."/>
            <person name="Young S.K."/>
            <person name="Zeng Q."/>
            <person name="Gargeya S."/>
            <person name="Fitzgerald M."/>
            <person name="Haas B."/>
            <person name="Abouelleil A."/>
            <person name="Alvarado L."/>
            <person name="Arachchi H.M."/>
            <person name="Berlin A."/>
            <person name="Brown A."/>
            <person name="Chapman S.B."/>
            <person name="Chen Z."/>
            <person name="Dunbar C."/>
            <person name="Freedman E."/>
            <person name="Gearin G."/>
            <person name="Gellesch M."/>
            <person name="Goldberg J."/>
            <person name="Griggs A."/>
            <person name="Gujja S."/>
            <person name="Heiman D."/>
            <person name="Howarth C."/>
            <person name="Larson L."/>
            <person name="Lui A."/>
            <person name="MacDonald P.J.P."/>
            <person name="Mehta T."/>
            <person name="Montmayeur A."/>
            <person name="Murphy C."/>
            <person name="Neiman D."/>
            <person name="Pearson M."/>
            <person name="Priest M."/>
            <person name="Roberts A."/>
            <person name="Saif S."/>
            <person name="Shea T."/>
            <person name="Shenoy N."/>
            <person name="Sisk P."/>
            <person name="Stolte C."/>
            <person name="Sykes S."/>
            <person name="Yandava C."/>
            <person name="Wortman J."/>
            <person name="Nusbaum C."/>
            <person name="Birren B."/>
        </authorList>
    </citation>
    <scope>NUCLEOTIDE SEQUENCE</scope>
    <source>
        <strain evidence="6">R3-111a-1</strain>
    </source>
</reference>
<dbReference type="FunFam" id="3.40.50.300:FF:001025">
    <property type="entry name" value="ATPase family, AAA domain-containing 2B"/>
    <property type="match status" value="1"/>
</dbReference>
<dbReference type="SMART" id="SM00382">
    <property type="entry name" value="AAA"/>
    <property type="match status" value="2"/>
</dbReference>
<organism evidence="6">
    <name type="scientific">Gaeumannomyces tritici (strain R3-111a-1)</name>
    <name type="common">Wheat and barley take-all root rot fungus</name>
    <name type="synonym">Gaeumannomyces graminis var. tritici</name>
    <dbReference type="NCBI Taxonomy" id="644352"/>
    <lineage>
        <taxon>Eukaryota</taxon>
        <taxon>Fungi</taxon>
        <taxon>Dikarya</taxon>
        <taxon>Ascomycota</taxon>
        <taxon>Pezizomycotina</taxon>
        <taxon>Sordariomycetes</taxon>
        <taxon>Sordariomycetidae</taxon>
        <taxon>Magnaporthales</taxon>
        <taxon>Magnaporthaceae</taxon>
        <taxon>Gaeumannomyces</taxon>
    </lineage>
</organism>
<dbReference type="InterPro" id="IPR050168">
    <property type="entry name" value="AAA_ATPase_domain"/>
</dbReference>